<keyword evidence="2" id="KW-0813">Transport</keyword>
<dbReference type="RefSeq" id="WP_165097050.1">
    <property type="nucleotide sequence ID" value="NZ_CP049056.1"/>
</dbReference>
<keyword evidence="5 7" id="KW-1133">Transmembrane helix</keyword>
<feature type="transmembrane region" description="Helical" evidence="7">
    <location>
        <begin position="293"/>
        <end position="310"/>
    </location>
</feature>
<keyword evidence="4 7" id="KW-0812">Transmembrane</keyword>
<feature type="transmembrane region" description="Helical" evidence="7">
    <location>
        <begin position="260"/>
        <end position="281"/>
    </location>
</feature>
<dbReference type="Proteomes" id="UP000503336">
    <property type="component" value="Chromosome"/>
</dbReference>
<evidence type="ECO:0000313" key="8">
    <source>
        <dbReference type="EMBL" id="QIE55319.1"/>
    </source>
</evidence>
<reference evidence="8 9" key="1">
    <citation type="submission" date="2020-02" db="EMBL/GenBank/DDBJ databases">
        <title>complete genome sequence of Rhodobacteraceae bacterium.</title>
        <authorList>
            <person name="Park J."/>
            <person name="Kim Y.-S."/>
            <person name="Kim K.-H."/>
        </authorList>
    </citation>
    <scope>NUCLEOTIDE SEQUENCE [LARGE SCALE GENOMIC DNA]</scope>
    <source>
        <strain evidence="8 9">RR4-56</strain>
    </source>
</reference>
<organism evidence="8 9">
    <name type="scientific">Pikeienuella piscinae</name>
    <dbReference type="NCBI Taxonomy" id="2748098"/>
    <lineage>
        <taxon>Bacteria</taxon>
        <taxon>Pseudomonadati</taxon>
        <taxon>Pseudomonadota</taxon>
        <taxon>Alphaproteobacteria</taxon>
        <taxon>Rhodobacterales</taxon>
        <taxon>Paracoccaceae</taxon>
        <taxon>Pikeienuella</taxon>
    </lineage>
</organism>
<keyword evidence="3" id="KW-1003">Cell membrane</keyword>
<feature type="transmembrane region" description="Helical" evidence="7">
    <location>
        <begin position="316"/>
        <end position="335"/>
    </location>
</feature>
<evidence type="ECO:0000256" key="2">
    <source>
        <dbReference type="ARBA" id="ARBA00022448"/>
    </source>
</evidence>
<dbReference type="Pfam" id="PF05977">
    <property type="entry name" value="MFS_3"/>
    <property type="match status" value="1"/>
</dbReference>
<feature type="transmembrane region" description="Helical" evidence="7">
    <location>
        <begin position="45"/>
        <end position="69"/>
    </location>
</feature>
<protein>
    <submittedName>
        <fullName evidence="8">MFS transporter</fullName>
    </submittedName>
</protein>
<evidence type="ECO:0000256" key="5">
    <source>
        <dbReference type="ARBA" id="ARBA00022989"/>
    </source>
</evidence>
<feature type="transmembrane region" description="Helical" evidence="7">
    <location>
        <begin position="131"/>
        <end position="150"/>
    </location>
</feature>
<dbReference type="Gene3D" id="1.20.1250.20">
    <property type="entry name" value="MFS general substrate transporter like domains"/>
    <property type="match status" value="1"/>
</dbReference>
<feature type="transmembrane region" description="Helical" evidence="7">
    <location>
        <begin position="162"/>
        <end position="184"/>
    </location>
</feature>
<dbReference type="InterPro" id="IPR036259">
    <property type="entry name" value="MFS_trans_sf"/>
</dbReference>
<gene>
    <name evidence="8" type="ORF">G5B40_07530</name>
</gene>
<dbReference type="EMBL" id="CP049056">
    <property type="protein sequence ID" value="QIE55319.1"/>
    <property type="molecule type" value="Genomic_DNA"/>
</dbReference>
<evidence type="ECO:0000256" key="6">
    <source>
        <dbReference type="ARBA" id="ARBA00023136"/>
    </source>
</evidence>
<dbReference type="AlphaFoldDB" id="A0A7L5C0F2"/>
<feature type="transmembrane region" description="Helical" evidence="7">
    <location>
        <begin position="196"/>
        <end position="216"/>
    </location>
</feature>
<name>A0A7L5C0F2_9RHOB</name>
<dbReference type="PANTHER" id="PTHR23513:SF11">
    <property type="entry name" value="STAPHYLOFERRIN A TRANSPORTER"/>
    <property type="match status" value="1"/>
</dbReference>
<evidence type="ECO:0000256" key="1">
    <source>
        <dbReference type="ARBA" id="ARBA00004651"/>
    </source>
</evidence>
<dbReference type="SUPFAM" id="SSF103473">
    <property type="entry name" value="MFS general substrate transporter"/>
    <property type="match status" value="1"/>
</dbReference>
<evidence type="ECO:0000313" key="9">
    <source>
        <dbReference type="Proteomes" id="UP000503336"/>
    </source>
</evidence>
<evidence type="ECO:0000256" key="4">
    <source>
        <dbReference type="ARBA" id="ARBA00022692"/>
    </source>
</evidence>
<feature type="transmembrane region" description="Helical" evidence="7">
    <location>
        <begin position="356"/>
        <end position="378"/>
    </location>
</feature>
<keyword evidence="9" id="KW-1185">Reference proteome</keyword>
<dbReference type="GO" id="GO:0005886">
    <property type="term" value="C:plasma membrane"/>
    <property type="evidence" value="ECO:0007669"/>
    <property type="project" value="UniProtKB-SubCell"/>
</dbReference>
<dbReference type="KEGG" id="hdh:G5B40_07530"/>
<dbReference type="InterPro" id="IPR010290">
    <property type="entry name" value="TM_effector"/>
</dbReference>
<feature type="transmembrane region" description="Helical" evidence="7">
    <location>
        <begin position="81"/>
        <end position="111"/>
    </location>
</feature>
<feature type="transmembrane region" description="Helical" evidence="7">
    <location>
        <begin position="384"/>
        <end position="402"/>
    </location>
</feature>
<dbReference type="CDD" id="cd06173">
    <property type="entry name" value="MFS_MefA_like"/>
    <property type="match status" value="1"/>
</dbReference>
<comment type="subcellular location">
    <subcellularLocation>
        <location evidence="1">Cell membrane</location>
        <topology evidence="1">Multi-pass membrane protein</topology>
    </subcellularLocation>
</comment>
<evidence type="ECO:0000256" key="7">
    <source>
        <dbReference type="SAM" id="Phobius"/>
    </source>
</evidence>
<feature type="transmembrane region" description="Helical" evidence="7">
    <location>
        <begin position="223"/>
        <end position="245"/>
    </location>
</feature>
<accession>A0A7L5C0F2</accession>
<sequence length="431" mass="44393">MRLPPALQDPAFRLFMAGNFFSQQGAWAQRTIFGWLAWELSGSSGWVGVIAFLSFAPTFISGPVFGVMADRADLRRAAISVQLALISVSLLLFAALATGALTLTILALLAVTQGVTTSAQNPVRMALVPRLAPRAALGNAIAISALNFNLARLIGPAAGGYAIAHFGAAAAQAAVAALLVPMFFSLVSVEIRPSTANYAAPVRIAAALGEGAAYAWRRRSIRSALALTAVFAIVVRGMLELMPVIADGVFARGATGLGELMAAAGLGAFSGAFWLSSGDAVKSPAPGEAAEPPLRTFIALFGGLLGVALLSTTPGWWAALAIVAVIGFCSTLTGVTMQSVVQITVDDAHRGRVMSLWVMVGIGSASLGALTMGAAAEITGLEATLRLGAATGAVVIALLSVVEFQRRRSSRSSASRNLERSALEKGRPPPP</sequence>
<evidence type="ECO:0000256" key="3">
    <source>
        <dbReference type="ARBA" id="ARBA00022475"/>
    </source>
</evidence>
<keyword evidence="6 7" id="KW-0472">Membrane</keyword>
<dbReference type="PANTHER" id="PTHR23513">
    <property type="entry name" value="INTEGRAL MEMBRANE EFFLUX PROTEIN-RELATED"/>
    <property type="match status" value="1"/>
</dbReference>
<proteinExistence type="predicted"/>